<comment type="caution">
    <text evidence="2">The sequence shown here is derived from an EMBL/GenBank/DDBJ whole genome shotgun (WGS) entry which is preliminary data.</text>
</comment>
<evidence type="ECO:0000256" key="1">
    <source>
        <dbReference type="SAM" id="MobiDB-lite"/>
    </source>
</evidence>
<evidence type="ECO:0000313" key="3">
    <source>
        <dbReference type="Proteomes" id="UP000727907"/>
    </source>
</evidence>
<keyword evidence="3" id="KW-1185">Reference proteome</keyword>
<sequence>MSALDTFAASVTADQPPAGSSPALQALWWVRRGDWARAHECVQAHEGEADCDSVHAHLHREEGDLSNAGYWYRRAGRPVSQQSLEAEWTALATELLDRRER</sequence>
<organism evidence="2 3">
    <name type="scientific">Reyranella humidisoli</name>
    <dbReference type="NCBI Taxonomy" id="2849149"/>
    <lineage>
        <taxon>Bacteria</taxon>
        <taxon>Pseudomonadati</taxon>
        <taxon>Pseudomonadota</taxon>
        <taxon>Alphaproteobacteria</taxon>
        <taxon>Hyphomicrobiales</taxon>
        <taxon>Reyranellaceae</taxon>
        <taxon>Reyranella</taxon>
    </lineage>
</organism>
<feature type="region of interest" description="Disordered" evidence="1">
    <location>
        <begin position="1"/>
        <end position="20"/>
    </location>
</feature>
<dbReference type="EMBL" id="JAHOPB010000001">
    <property type="protein sequence ID" value="MBU8873659.1"/>
    <property type="molecule type" value="Genomic_DNA"/>
</dbReference>
<gene>
    <name evidence="2" type="ORF">KQ910_07780</name>
</gene>
<protein>
    <submittedName>
        <fullName evidence="2">Uncharacterized protein</fullName>
    </submittedName>
</protein>
<accession>A0ABS6IGE7</accession>
<name>A0ABS6IGE7_9HYPH</name>
<dbReference type="Proteomes" id="UP000727907">
    <property type="component" value="Unassembled WGS sequence"/>
</dbReference>
<proteinExistence type="predicted"/>
<dbReference type="RefSeq" id="WP_216958007.1">
    <property type="nucleotide sequence ID" value="NZ_JAHOPB010000001.1"/>
</dbReference>
<reference evidence="2 3" key="1">
    <citation type="submission" date="2021-06" db="EMBL/GenBank/DDBJ databases">
        <authorList>
            <person name="Lee D.H."/>
        </authorList>
    </citation>
    <scope>NUCLEOTIDE SEQUENCE [LARGE SCALE GENOMIC DNA]</scope>
    <source>
        <strain evidence="2 3">MMS21-HV4-11</strain>
    </source>
</reference>
<evidence type="ECO:0000313" key="2">
    <source>
        <dbReference type="EMBL" id="MBU8873659.1"/>
    </source>
</evidence>